<feature type="domain" description="Major facilitator superfamily (MFS) profile" evidence="8">
    <location>
        <begin position="25"/>
        <end position="433"/>
    </location>
</feature>
<dbReference type="Pfam" id="PF00083">
    <property type="entry name" value="Sugar_tr"/>
    <property type="match status" value="1"/>
</dbReference>
<keyword evidence="6 7" id="KW-0472">Membrane</keyword>
<feature type="transmembrane region" description="Helical" evidence="7">
    <location>
        <begin position="97"/>
        <end position="115"/>
    </location>
</feature>
<dbReference type="Proteomes" id="UP001500282">
    <property type="component" value="Unassembled WGS sequence"/>
</dbReference>
<organism evidence="9 10">
    <name type="scientific">Streptomyces javensis</name>
    <dbReference type="NCBI Taxonomy" id="114698"/>
    <lineage>
        <taxon>Bacteria</taxon>
        <taxon>Bacillati</taxon>
        <taxon>Actinomycetota</taxon>
        <taxon>Actinomycetes</taxon>
        <taxon>Kitasatosporales</taxon>
        <taxon>Streptomycetaceae</taxon>
        <taxon>Streptomyces</taxon>
        <taxon>Streptomyces violaceusniger group</taxon>
    </lineage>
</organism>
<evidence type="ECO:0000256" key="6">
    <source>
        <dbReference type="ARBA" id="ARBA00023136"/>
    </source>
</evidence>
<dbReference type="Gene3D" id="1.20.1250.20">
    <property type="entry name" value="MFS general substrate transporter like domains"/>
    <property type="match status" value="2"/>
</dbReference>
<name>A0ABN1WZ89_9ACTN</name>
<evidence type="ECO:0000256" key="4">
    <source>
        <dbReference type="ARBA" id="ARBA00022692"/>
    </source>
</evidence>
<sequence length="433" mass="45994">MSTTHQPAPPGEESASYDPRTVRRAMLAGSIGTLIEYYDFSVYGYLAVAIAPQFFPGDDPAASTLAALAVFATGLVVRPVGGVFFGWIGDRWGRRKALVSSVLCMGVASSLTGLLPTFSQIGVFAAVLLFITRLAQGVSSGGESVGAYTYIYESAPPERRAFLGSVTPIGSNLGFMFAAATAGAISALTTKDQMADWGWRLPFLMAVPLTILCLWARLRIEDTPEFKKAAQRADIPTAPIREVLATHRTALLQSVGLAMAQGGAIFLGLTYIGIYLTSNLGYDTTLVYWLSAGVVLVTVLLMVPAGRLAARFGCRRVLMGGLLGFLVTAYPAMLLMGQDSLALAGLAYLLLMLSSAFVQVPAASLWPHLFERRVRYTGMAIGYNVGTVLAGGTAPYIAAFLVDKTGNLLSPAFFVMLVCLIGIGSLLTVRKDV</sequence>
<feature type="transmembrane region" description="Helical" evidence="7">
    <location>
        <begin position="381"/>
        <end position="402"/>
    </location>
</feature>
<feature type="transmembrane region" description="Helical" evidence="7">
    <location>
        <begin position="317"/>
        <end position="335"/>
    </location>
</feature>
<evidence type="ECO:0000256" key="5">
    <source>
        <dbReference type="ARBA" id="ARBA00022989"/>
    </source>
</evidence>
<dbReference type="EMBL" id="BAAAIH010000017">
    <property type="protein sequence ID" value="GAA1273373.1"/>
    <property type="molecule type" value="Genomic_DNA"/>
</dbReference>
<feature type="transmembrane region" description="Helical" evidence="7">
    <location>
        <begin position="121"/>
        <end position="140"/>
    </location>
</feature>
<keyword evidence="3" id="KW-1003">Cell membrane</keyword>
<keyword evidence="5 7" id="KW-1133">Transmembrane helix</keyword>
<dbReference type="SUPFAM" id="SSF103473">
    <property type="entry name" value="MFS general substrate transporter"/>
    <property type="match status" value="1"/>
</dbReference>
<keyword evidence="2" id="KW-0813">Transport</keyword>
<feature type="transmembrane region" description="Helical" evidence="7">
    <location>
        <begin position="197"/>
        <end position="218"/>
    </location>
</feature>
<dbReference type="Pfam" id="PF07690">
    <property type="entry name" value="MFS_1"/>
    <property type="match status" value="1"/>
</dbReference>
<comment type="caution">
    <text evidence="9">The sequence shown here is derived from an EMBL/GenBank/DDBJ whole genome shotgun (WGS) entry which is preliminary data.</text>
</comment>
<feature type="transmembrane region" description="Helical" evidence="7">
    <location>
        <begin position="286"/>
        <end position="305"/>
    </location>
</feature>
<dbReference type="PANTHER" id="PTHR43045">
    <property type="entry name" value="SHIKIMATE TRANSPORTER"/>
    <property type="match status" value="1"/>
</dbReference>
<feature type="transmembrane region" description="Helical" evidence="7">
    <location>
        <begin position="408"/>
        <end position="429"/>
    </location>
</feature>
<keyword evidence="10" id="KW-1185">Reference proteome</keyword>
<proteinExistence type="predicted"/>
<feature type="transmembrane region" description="Helical" evidence="7">
    <location>
        <begin position="341"/>
        <end position="360"/>
    </location>
</feature>
<dbReference type="PANTHER" id="PTHR43045:SF7">
    <property type="entry name" value="MAJOR FACILITATOR SUPERFAMILY TRANSPORTER"/>
    <property type="match status" value="1"/>
</dbReference>
<evidence type="ECO:0000313" key="10">
    <source>
        <dbReference type="Proteomes" id="UP001500282"/>
    </source>
</evidence>
<dbReference type="InterPro" id="IPR020846">
    <property type="entry name" value="MFS_dom"/>
</dbReference>
<gene>
    <name evidence="9" type="primary">proP_3</name>
    <name evidence="9" type="ORF">GCM10009579_35270</name>
</gene>
<comment type="subcellular location">
    <subcellularLocation>
        <location evidence="1">Cell membrane</location>
        <topology evidence="1">Multi-pass membrane protein</topology>
    </subcellularLocation>
</comment>
<dbReference type="InterPro" id="IPR011701">
    <property type="entry name" value="MFS"/>
</dbReference>
<evidence type="ECO:0000256" key="7">
    <source>
        <dbReference type="SAM" id="Phobius"/>
    </source>
</evidence>
<feature type="transmembrane region" description="Helical" evidence="7">
    <location>
        <begin position="34"/>
        <end position="55"/>
    </location>
</feature>
<feature type="transmembrane region" description="Helical" evidence="7">
    <location>
        <begin position="250"/>
        <end position="274"/>
    </location>
</feature>
<dbReference type="InterPro" id="IPR036259">
    <property type="entry name" value="MFS_trans_sf"/>
</dbReference>
<feature type="transmembrane region" description="Helical" evidence="7">
    <location>
        <begin position="61"/>
        <end position="85"/>
    </location>
</feature>
<accession>A0ABN1WZ89</accession>
<evidence type="ECO:0000256" key="1">
    <source>
        <dbReference type="ARBA" id="ARBA00004651"/>
    </source>
</evidence>
<evidence type="ECO:0000259" key="8">
    <source>
        <dbReference type="PROSITE" id="PS50850"/>
    </source>
</evidence>
<evidence type="ECO:0000256" key="3">
    <source>
        <dbReference type="ARBA" id="ARBA00022475"/>
    </source>
</evidence>
<evidence type="ECO:0000256" key="2">
    <source>
        <dbReference type="ARBA" id="ARBA00022448"/>
    </source>
</evidence>
<dbReference type="PROSITE" id="PS50850">
    <property type="entry name" value="MFS"/>
    <property type="match status" value="1"/>
</dbReference>
<evidence type="ECO:0000313" key="9">
    <source>
        <dbReference type="EMBL" id="GAA1273373.1"/>
    </source>
</evidence>
<reference evidence="9 10" key="1">
    <citation type="journal article" date="2019" name="Int. J. Syst. Evol. Microbiol.">
        <title>The Global Catalogue of Microorganisms (GCM) 10K type strain sequencing project: providing services to taxonomists for standard genome sequencing and annotation.</title>
        <authorList>
            <consortium name="The Broad Institute Genomics Platform"/>
            <consortium name="The Broad Institute Genome Sequencing Center for Infectious Disease"/>
            <person name="Wu L."/>
            <person name="Ma J."/>
        </authorList>
    </citation>
    <scope>NUCLEOTIDE SEQUENCE [LARGE SCALE GENOMIC DNA]</scope>
    <source>
        <strain evidence="9 10">JCM 11448</strain>
    </source>
</reference>
<feature type="transmembrane region" description="Helical" evidence="7">
    <location>
        <begin position="161"/>
        <end position="185"/>
    </location>
</feature>
<dbReference type="InterPro" id="IPR005828">
    <property type="entry name" value="MFS_sugar_transport-like"/>
</dbReference>
<keyword evidence="4 7" id="KW-0812">Transmembrane</keyword>
<protein>
    <submittedName>
        <fullName evidence="9">Glycine betaine/L-proline transporter ProP</fullName>
    </submittedName>
</protein>